<dbReference type="PANTHER" id="PTHR37807:SF3">
    <property type="entry name" value="OS07G0160300 PROTEIN"/>
    <property type="match status" value="1"/>
</dbReference>
<sequence>MPMDVQFRPDITQGEVPVLYLFSGLPGVGKSTLAQKLAQHTRAYYLRIDTLEQGLRDVCHINVEGEGYRLGYRLIADNLKLGLSCIADCCNPIALTRREWQAVATEIGVPFINIEVCCSDVKAHRHRVQTRSVAVSNLRLPTWPEVCAREYEPWHESVIRIDTAGQTPAQSFSQLLNLLERAEGYA</sequence>
<dbReference type="Pfam" id="PF13671">
    <property type="entry name" value="AAA_33"/>
    <property type="match status" value="1"/>
</dbReference>
<dbReference type="PANTHER" id="PTHR37807">
    <property type="entry name" value="OS07G0160300 PROTEIN"/>
    <property type="match status" value="1"/>
</dbReference>
<reference evidence="1" key="1">
    <citation type="submission" date="2021-11" db="EMBL/GenBank/DDBJ databases">
        <authorList>
            <person name="Rodrigo-Torres L."/>
            <person name="Arahal R. D."/>
            <person name="Lucena T."/>
        </authorList>
    </citation>
    <scope>NUCLEOTIDE SEQUENCE</scope>
    <source>
        <strain evidence="1">CECT 7929</strain>
    </source>
</reference>
<dbReference type="Proteomes" id="UP000838672">
    <property type="component" value="Unassembled WGS sequence"/>
</dbReference>
<evidence type="ECO:0000313" key="1">
    <source>
        <dbReference type="EMBL" id="CAH0535406.1"/>
    </source>
</evidence>
<organism evidence="1 2">
    <name type="scientific">Vibrio stylophorae</name>
    <dbReference type="NCBI Taxonomy" id="659351"/>
    <lineage>
        <taxon>Bacteria</taxon>
        <taxon>Pseudomonadati</taxon>
        <taxon>Pseudomonadota</taxon>
        <taxon>Gammaproteobacteria</taxon>
        <taxon>Vibrionales</taxon>
        <taxon>Vibrionaceae</taxon>
        <taxon>Vibrio</taxon>
    </lineage>
</organism>
<name>A0ABM8ZXF7_9VIBR</name>
<evidence type="ECO:0008006" key="3">
    <source>
        <dbReference type="Google" id="ProtNLM"/>
    </source>
</evidence>
<dbReference type="EMBL" id="CAKLDI010000002">
    <property type="protein sequence ID" value="CAH0535406.1"/>
    <property type="molecule type" value="Genomic_DNA"/>
</dbReference>
<gene>
    <name evidence="1" type="ORF">VST7929_02979</name>
</gene>
<protein>
    <recommendedName>
        <fullName evidence="3">Kinase</fullName>
    </recommendedName>
</protein>
<dbReference type="Gene3D" id="3.40.50.300">
    <property type="entry name" value="P-loop containing nucleotide triphosphate hydrolases"/>
    <property type="match status" value="1"/>
</dbReference>
<dbReference type="RefSeq" id="WP_237468245.1">
    <property type="nucleotide sequence ID" value="NZ_CAKLDI010000002.1"/>
</dbReference>
<keyword evidence="2" id="KW-1185">Reference proteome</keyword>
<comment type="caution">
    <text evidence="1">The sequence shown here is derived from an EMBL/GenBank/DDBJ whole genome shotgun (WGS) entry which is preliminary data.</text>
</comment>
<dbReference type="InterPro" id="IPR027417">
    <property type="entry name" value="P-loop_NTPase"/>
</dbReference>
<accession>A0ABM8ZXF7</accession>
<dbReference type="SUPFAM" id="SSF52540">
    <property type="entry name" value="P-loop containing nucleoside triphosphate hydrolases"/>
    <property type="match status" value="1"/>
</dbReference>
<evidence type="ECO:0000313" key="2">
    <source>
        <dbReference type="Proteomes" id="UP000838672"/>
    </source>
</evidence>
<proteinExistence type="predicted"/>